<evidence type="ECO:0008006" key="5">
    <source>
        <dbReference type="Google" id="ProtNLM"/>
    </source>
</evidence>
<comment type="caution">
    <text evidence="3">The sequence shown here is derived from an EMBL/GenBank/DDBJ whole genome shotgun (WGS) entry which is preliminary data.</text>
</comment>
<keyword evidence="2" id="KW-0812">Transmembrane</keyword>
<evidence type="ECO:0000256" key="2">
    <source>
        <dbReference type="SAM" id="Phobius"/>
    </source>
</evidence>
<evidence type="ECO:0000313" key="3">
    <source>
        <dbReference type="EMBL" id="PIS09163.1"/>
    </source>
</evidence>
<dbReference type="Pfam" id="PF13196">
    <property type="entry name" value="DUF4012"/>
    <property type="match status" value="1"/>
</dbReference>
<accession>A0A2H0W928</accession>
<feature type="transmembrane region" description="Helical" evidence="2">
    <location>
        <begin position="92"/>
        <end position="115"/>
    </location>
</feature>
<sequence>MVIGLKKITIKDKSQEKTEARKGTEDKEIEKKEDKNIGKEKTSGNKETLFPSDLKKEKIETNIEKASFSTSSKKKFKLKLPRFKLPQLKKKALFIPLLVILGFFLLLAVPTLILAKPLISSAKKTYLLAQEAYQAGKNQDLVLAEEKISQTEESLKETEKKYSRLAYLKIIPFVSSYYEDGQSLLKAGLSGIQAGEVMVAAITPYADVLGFTGQGSFMGGTAEDRIVKIVQTLEKVTSEIDAMADKLEAAQEELSKINPKRYPEEFRGKKIRENIIIAKKTLAETSKGISEAKPILSVLPEILGYPDKKKYLVIFQNDGELRATGGFMTAFSVLEFDSGKVRSLKSDDIYSLDKKYKPRIEAPESIEKYLFSSDLDTGIVPYFYLRDMNLSPDFKVSMDTFIKYYDKVPGEEEVDGIITVDTYVLKDLIDILGPIDVPGYGKFTTEEDQRCHGVANVICELEYIVDQPLPTQAGNRKQTILGPMMQQIMFKAMGSPKQLWPDLFSTGLRLLKEKHVLLYFSDSYLEEAAQSYGAAGRIKPYEWDYLHINDSNFGGAKSNLFTNHKVEQEIEINESGEIIKTLTLTYENPEPTDNCNLERKEGLCLNSILRNYIRIYVPEGSKLIESLGSEVEMETKTDLGKTYFDGFFTVRGGGGRAKLVLKYKLPFNLTSGDNYKLLIQKQPGTEGHQYQVIFGDQEEEFELREDKEIEFNF</sequence>
<dbReference type="AlphaFoldDB" id="A0A2H0W928"/>
<feature type="region of interest" description="Disordered" evidence="1">
    <location>
        <begin position="13"/>
        <end position="48"/>
    </location>
</feature>
<keyword evidence="2" id="KW-1133">Transmembrane helix</keyword>
<feature type="compositionally biased region" description="Basic and acidic residues" evidence="1">
    <location>
        <begin position="13"/>
        <end position="44"/>
    </location>
</feature>
<protein>
    <recommendedName>
        <fullName evidence="5">DUF4012 domain-containing protein</fullName>
    </recommendedName>
</protein>
<evidence type="ECO:0000313" key="4">
    <source>
        <dbReference type="Proteomes" id="UP000230093"/>
    </source>
</evidence>
<keyword evidence="2" id="KW-0472">Membrane</keyword>
<organism evidence="3 4">
    <name type="scientific">Candidatus Beckwithbacteria bacterium CG10_big_fil_rev_8_21_14_0_10_34_10</name>
    <dbReference type="NCBI Taxonomy" id="1974495"/>
    <lineage>
        <taxon>Bacteria</taxon>
        <taxon>Candidatus Beckwithiibacteriota</taxon>
    </lineage>
</organism>
<dbReference type="InterPro" id="IPR025101">
    <property type="entry name" value="DUF4012"/>
</dbReference>
<gene>
    <name evidence="3" type="ORF">COT75_02795</name>
</gene>
<dbReference type="Proteomes" id="UP000230093">
    <property type="component" value="Unassembled WGS sequence"/>
</dbReference>
<reference evidence="4" key="1">
    <citation type="submission" date="2017-09" db="EMBL/GenBank/DDBJ databases">
        <title>Depth-based differentiation of microbial function through sediment-hosted aquifers and enrichment of novel symbionts in the deep terrestrial subsurface.</title>
        <authorList>
            <person name="Probst A.J."/>
            <person name="Ladd B."/>
            <person name="Jarett J.K."/>
            <person name="Geller-Mcgrath D.E."/>
            <person name="Sieber C.M.K."/>
            <person name="Emerson J.B."/>
            <person name="Anantharaman K."/>
            <person name="Thomas B.C."/>
            <person name="Malmstrom R."/>
            <person name="Stieglmeier M."/>
            <person name="Klingl A."/>
            <person name="Woyke T."/>
            <person name="Ryan C.M."/>
            <person name="Banfield J.F."/>
        </authorList>
    </citation>
    <scope>NUCLEOTIDE SEQUENCE [LARGE SCALE GENOMIC DNA]</scope>
</reference>
<name>A0A2H0W928_9BACT</name>
<evidence type="ECO:0000256" key="1">
    <source>
        <dbReference type="SAM" id="MobiDB-lite"/>
    </source>
</evidence>
<proteinExistence type="predicted"/>
<dbReference type="EMBL" id="PEZT01000016">
    <property type="protein sequence ID" value="PIS09163.1"/>
    <property type="molecule type" value="Genomic_DNA"/>
</dbReference>